<feature type="transmembrane region" description="Helical" evidence="5">
    <location>
        <begin position="34"/>
        <end position="56"/>
    </location>
</feature>
<keyword evidence="7" id="KW-1185">Reference proteome</keyword>
<evidence type="ECO:0000256" key="5">
    <source>
        <dbReference type="SAM" id="Phobius"/>
    </source>
</evidence>
<organism evidence="6 7">
    <name type="scientific">Stegodyphus mimosarum</name>
    <name type="common">African social velvet spider</name>
    <dbReference type="NCBI Taxonomy" id="407821"/>
    <lineage>
        <taxon>Eukaryota</taxon>
        <taxon>Metazoa</taxon>
        <taxon>Ecdysozoa</taxon>
        <taxon>Arthropoda</taxon>
        <taxon>Chelicerata</taxon>
        <taxon>Arachnida</taxon>
        <taxon>Araneae</taxon>
        <taxon>Araneomorphae</taxon>
        <taxon>Entelegynae</taxon>
        <taxon>Eresoidea</taxon>
        <taxon>Eresidae</taxon>
        <taxon>Stegodyphus</taxon>
    </lineage>
</organism>
<evidence type="ECO:0000256" key="4">
    <source>
        <dbReference type="ARBA" id="ARBA00023136"/>
    </source>
</evidence>
<feature type="transmembrane region" description="Helical" evidence="5">
    <location>
        <begin position="12"/>
        <end position="28"/>
    </location>
</feature>
<dbReference type="STRING" id="407821.A0A087UUP2"/>
<feature type="non-terminal residue" evidence="6">
    <location>
        <position position="156"/>
    </location>
</feature>
<reference evidence="6 7" key="1">
    <citation type="submission" date="2013-11" db="EMBL/GenBank/DDBJ databases">
        <title>Genome sequencing of Stegodyphus mimosarum.</title>
        <authorList>
            <person name="Bechsgaard J."/>
        </authorList>
    </citation>
    <scope>NUCLEOTIDE SEQUENCE [LARGE SCALE GENOMIC DNA]</scope>
</reference>
<dbReference type="EMBL" id="KK121726">
    <property type="protein sequence ID" value="KFM81081.1"/>
    <property type="molecule type" value="Genomic_DNA"/>
</dbReference>
<keyword evidence="2 5" id="KW-0812">Transmembrane</keyword>
<dbReference type="SUPFAM" id="SSF103473">
    <property type="entry name" value="MFS general substrate transporter"/>
    <property type="match status" value="1"/>
</dbReference>
<dbReference type="OrthoDB" id="2544694at2759"/>
<keyword evidence="4 5" id="KW-0472">Membrane</keyword>
<feature type="transmembrane region" description="Helical" evidence="5">
    <location>
        <begin position="68"/>
        <end position="88"/>
    </location>
</feature>
<dbReference type="InterPro" id="IPR036259">
    <property type="entry name" value="MFS_trans_sf"/>
</dbReference>
<protein>
    <submittedName>
        <fullName evidence="6">Uncharacterized protein</fullName>
    </submittedName>
</protein>
<evidence type="ECO:0000313" key="6">
    <source>
        <dbReference type="EMBL" id="KFM81081.1"/>
    </source>
</evidence>
<comment type="subcellular location">
    <subcellularLocation>
        <location evidence="1">Membrane</location>
        <topology evidence="1">Multi-pass membrane protein</topology>
    </subcellularLocation>
</comment>
<name>A0A087UUP2_STEMI</name>
<dbReference type="AlphaFoldDB" id="A0A087UUP2"/>
<evidence type="ECO:0000256" key="1">
    <source>
        <dbReference type="ARBA" id="ARBA00004141"/>
    </source>
</evidence>
<gene>
    <name evidence="6" type="ORF">X975_08283</name>
</gene>
<accession>A0A087UUP2</accession>
<dbReference type="Proteomes" id="UP000054359">
    <property type="component" value="Unassembled WGS sequence"/>
</dbReference>
<dbReference type="OMA" id="YTWIRIT"/>
<dbReference type="GO" id="GO:0016020">
    <property type="term" value="C:membrane"/>
    <property type="evidence" value="ECO:0007669"/>
    <property type="project" value="UniProtKB-SubCell"/>
</dbReference>
<evidence type="ECO:0000256" key="2">
    <source>
        <dbReference type="ARBA" id="ARBA00022692"/>
    </source>
</evidence>
<proteinExistence type="predicted"/>
<keyword evidence="3 5" id="KW-1133">Transmembrane helix</keyword>
<evidence type="ECO:0000313" key="7">
    <source>
        <dbReference type="Proteomes" id="UP000054359"/>
    </source>
</evidence>
<sequence>MIFIRYLRRKPSFLIFDVIGGIACFFMVPSDYLWLRLTAAMIGKLCISGAFIILAIHAAEIFPTVVRTVGSGTSLMMGRIGAMTAPFIKELGNATHPAVPAIVYGSLSIVAALLIALLPETYNQYLPDTICEAEQLGNGFIESAPEVIEDSEELSK</sequence>
<evidence type="ECO:0000256" key="3">
    <source>
        <dbReference type="ARBA" id="ARBA00022989"/>
    </source>
</evidence>
<dbReference type="PANTHER" id="PTHR24064">
    <property type="entry name" value="SOLUTE CARRIER FAMILY 22 MEMBER"/>
    <property type="match status" value="1"/>
</dbReference>
<dbReference type="Gene3D" id="1.20.1250.20">
    <property type="entry name" value="MFS general substrate transporter like domains"/>
    <property type="match status" value="1"/>
</dbReference>
<feature type="transmembrane region" description="Helical" evidence="5">
    <location>
        <begin position="100"/>
        <end position="118"/>
    </location>
</feature>